<dbReference type="EMBL" id="JARJLG010000153">
    <property type="protein sequence ID" value="KAJ7735613.1"/>
    <property type="molecule type" value="Genomic_DNA"/>
</dbReference>
<dbReference type="Proteomes" id="UP001215280">
    <property type="component" value="Unassembled WGS sequence"/>
</dbReference>
<evidence type="ECO:0000313" key="2">
    <source>
        <dbReference type="Proteomes" id="UP001215280"/>
    </source>
</evidence>
<protein>
    <submittedName>
        <fullName evidence="1">Uncharacterized protein</fullName>
    </submittedName>
</protein>
<accession>A0AAD7I6P4</accession>
<evidence type="ECO:0000313" key="1">
    <source>
        <dbReference type="EMBL" id="KAJ7735613.1"/>
    </source>
</evidence>
<name>A0AAD7I6P4_9AGAR</name>
<proteinExistence type="predicted"/>
<keyword evidence="2" id="KW-1185">Reference proteome</keyword>
<organism evidence="1 2">
    <name type="scientific">Mycena maculata</name>
    <dbReference type="NCBI Taxonomy" id="230809"/>
    <lineage>
        <taxon>Eukaryota</taxon>
        <taxon>Fungi</taxon>
        <taxon>Dikarya</taxon>
        <taxon>Basidiomycota</taxon>
        <taxon>Agaricomycotina</taxon>
        <taxon>Agaricomycetes</taxon>
        <taxon>Agaricomycetidae</taxon>
        <taxon>Agaricales</taxon>
        <taxon>Marasmiineae</taxon>
        <taxon>Mycenaceae</taxon>
        <taxon>Mycena</taxon>
    </lineage>
</organism>
<comment type="caution">
    <text evidence="1">The sequence shown here is derived from an EMBL/GenBank/DDBJ whole genome shotgun (WGS) entry which is preliminary data.</text>
</comment>
<sequence length="191" mass="20975">MAGSDIYSRLLLPTGNGYPLFHPQPFDDLPEPARRTGTAIGDVGIVTSNGSFDPIFNILRAGDDPVNRFGVPLGFERLILRPNSIQEQMHEHLPGAHISNSTINKRRLDIEAGLEANVQVSTKSKETGLLLLPDGASRRDLRSLQNFRDYALKHTQSWYAFVNGDLGRMIANGDLYLVTGVTKSTSWSVAA</sequence>
<dbReference type="AlphaFoldDB" id="A0AAD7I6P4"/>
<reference evidence="1" key="1">
    <citation type="submission" date="2023-03" db="EMBL/GenBank/DDBJ databases">
        <title>Massive genome expansion in bonnet fungi (Mycena s.s.) driven by repeated elements and novel gene families across ecological guilds.</title>
        <authorList>
            <consortium name="Lawrence Berkeley National Laboratory"/>
            <person name="Harder C.B."/>
            <person name="Miyauchi S."/>
            <person name="Viragh M."/>
            <person name="Kuo A."/>
            <person name="Thoen E."/>
            <person name="Andreopoulos B."/>
            <person name="Lu D."/>
            <person name="Skrede I."/>
            <person name="Drula E."/>
            <person name="Henrissat B."/>
            <person name="Morin E."/>
            <person name="Kohler A."/>
            <person name="Barry K."/>
            <person name="LaButti K."/>
            <person name="Morin E."/>
            <person name="Salamov A."/>
            <person name="Lipzen A."/>
            <person name="Mereny Z."/>
            <person name="Hegedus B."/>
            <person name="Baldrian P."/>
            <person name="Stursova M."/>
            <person name="Weitz H."/>
            <person name="Taylor A."/>
            <person name="Grigoriev I.V."/>
            <person name="Nagy L.G."/>
            <person name="Martin F."/>
            <person name="Kauserud H."/>
        </authorList>
    </citation>
    <scope>NUCLEOTIDE SEQUENCE</scope>
    <source>
        <strain evidence="1">CBHHK188m</strain>
    </source>
</reference>
<gene>
    <name evidence="1" type="ORF">DFH07DRAFT_753755</name>
</gene>
<feature type="non-terminal residue" evidence="1">
    <location>
        <position position="1"/>
    </location>
</feature>